<accession>Q3SA81</accession>
<dbReference type="InterPro" id="IPR005122">
    <property type="entry name" value="Uracil-DNA_glycosylase-like"/>
</dbReference>
<evidence type="ECO:0000256" key="2">
    <source>
        <dbReference type="ARBA" id="ARBA00006521"/>
    </source>
</evidence>
<dbReference type="CDD" id="cd10030">
    <property type="entry name" value="UDG-F4_TTUDGA_SPO1dp_like"/>
    <property type="match status" value="1"/>
</dbReference>
<dbReference type="GO" id="GO:0006281">
    <property type="term" value="P:DNA repair"/>
    <property type="evidence" value="ECO:0007669"/>
    <property type="project" value="UniProtKB-KW"/>
</dbReference>
<evidence type="ECO:0000256" key="9">
    <source>
        <dbReference type="ARBA" id="ARBA00023004"/>
    </source>
</evidence>
<evidence type="ECO:0000256" key="7">
    <source>
        <dbReference type="ARBA" id="ARBA00022763"/>
    </source>
</evidence>
<keyword evidence="10" id="KW-0411">Iron-sulfur</keyword>
<keyword evidence="5" id="KW-0004">4Fe-4S</keyword>
<evidence type="ECO:0000256" key="11">
    <source>
        <dbReference type="ARBA" id="ARBA00023204"/>
    </source>
</evidence>
<dbReference type="EC" id="3.2.2.27" evidence="3"/>
<dbReference type="InterPro" id="IPR005273">
    <property type="entry name" value="Ura-DNA_glyco_family4"/>
</dbReference>
<dbReference type="SMART" id="SM00986">
    <property type="entry name" value="UDG"/>
    <property type="match status" value="1"/>
</dbReference>
<comment type="similarity">
    <text evidence="2">Belongs to the uracil-DNA glycosylase (UDG) superfamily. Type 4 (UDGa) family.</text>
</comment>
<organism evidence="13">
    <name type="scientific">uncultured euryarchaeote Alv-FOS4</name>
    <dbReference type="NCBI Taxonomy" id="337893"/>
    <lineage>
        <taxon>Archaea</taxon>
        <taxon>Methanobacteriati</taxon>
        <taxon>Methanobacteriota</taxon>
        <taxon>environmental samples</taxon>
    </lineage>
</organism>
<keyword evidence="7" id="KW-0227">DNA damage</keyword>
<dbReference type="Gene3D" id="3.40.470.10">
    <property type="entry name" value="Uracil-DNA glycosylase-like domain"/>
    <property type="match status" value="1"/>
</dbReference>
<evidence type="ECO:0000256" key="1">
    <source>
        <dbReference type="ARBA" id="ARBA00001400"/>
    </source>
</evidence>
<evidence type="ECO:0000256" key="4">
    <source>
        <dbReference type="ARBA" id="ARBA00019403"/>
    </source>
</evidence>
<name>Q3SA81_9EURY</name>
<proteinExistence type="inferred from homology"/>
<evidence type="ECO:0000256" key="6">
    <source>
        <dbReference type="ARBA" id="ARBA00022723"/>
    </source>
</evidence>
<evidence type="ECO:0000259" key="12">
    <source>
        <dbReference type="SMART" id="SM00986"/>
    </source>
</evidence>
<keyword evidence="6" id="KW-0479">Metal-binding</keyword>
<dbReference type="GO" id="GO:0046872">
    <property type="term" value="F:metal ion binding"/>
    <property type="evidence" value="ECO:0007669"/>
    <property type="project" value="UniProtKB-KW"/>
</dbReference>
<dbReference type="GO" id="GO:0004844">
    <property type="term" value="F:uracil DNA N-glycosylase activity"/>
    <property type="evidence" value="ECO:0007669"/>
    <property type="project" value="UniProtKB-EC"/>
</dbReference>
<reference evidence="13" key="1">
    <citation type="submission" date="2005-07" db="EMBL/GenBank/DDBJ databases">
        <title>A hyperthermophilic lifestyle for uncultured Archaea of the DHVE2 lineage: evidence from environmental genomics.</title>
        <authorList>
            <person name="Moussard H."/>
            <person name="Hennecke G."/>
            <person name="Moreira D."/>
            <person name="Jouffe V."/>
            <person name="Lopez-Garcia P."/>
            <person name="Jeanthon C."/>
        </authorList>
    </citation>
    <scope>NUCLEOTIDE SEQUENCE</scope>
</reference>
<dbReference type="InterPro" id="IPR051536">
    <property type="entry name" value="UDG_Type-4/5"/>
</dbReference>
<dbReference type="PANTHER" id="PTHR33693">
    <property type="entry name" value="TYPE-5 URACIL-DNA GLYCOSYLASE"/>
    <property type="match status" value="1"/>
</dbReference>
<evidence type="ECO:0000256" key="8">
    <source>
        <dbReference type="ARBA" id="ARBA00022801"/>
    </source>
</evidence>
<dbReference type="GO" id="GO:0051539">
    <property type="term" value="F:4 iron, 4 sulfur cluster binding"/>
    <property type="evidence" value="ECO:0007669"/>
    <property type="project" value="UniProtKB-KW"/>
</dbReference>
<evidence type="ECO:0000256" key="10">
    <source>
        <dbReference type="ARBA" id="ARBA00023014"/>
    </source>
</evidence>
<dbReference type="InterPro" id="IPR036895">
    <property type="entry name" value="Uracil-DNA_glycosylase-like_sf"/>
</dbReference>
<keyword evidence="8" id="KW-0378">Hydrolase</keyword>
<dbReference type="PANTHER" id="PTHR33693:SF1">
    <property type="entry name" value="TYPE-4 URACIL-DNA GLYCOSYLASE"/>
    <property type="match status" value="1"/>
</dbReference>
<sequence length="196" mass="22143">MQTSLFSFDSAGDSLDDKIRECKKCGLWKTRTHAVPGEGGFRKKVMFVGEAPGKWEDIKGRPFVGAAGKYLDELLATIGLSRDDVYITNIVKCRPPNNRDPTDEEIRACAPYLEWQIEHMRPRVICPLGRFSAKFILEKFGFTMKSITAAQGKIYRGDIIIIPMFHPAAALYHGKWKPELEKAFATLKSVLDDMEN</sequence>
<evidence type="ECO:0000313" key="13">
    <source>
        <dbReference type="EMBL" id="AAZ32501.1"/>
    </source>
</evidence>
<dbReference type="AlphaFoldDB" id="Q3SA81"/>
<keyword evidence="11" id="KW-0234">DNA repair</keyword>
<feature type="domain" description="Uracil-DNA glycosylase-like" evidence="12">
    <location>
        <begin position="36"/>
        <end position="188"/>
    </location>
</feature>
<protein>
    <recommendedName>
        <fullName evidence="4">Type-4 uracil-DNA glycosylase</fullName>
        <ecNumber evidence="3">3.2.2.27</ecNumber>
    </recommendedName>
</protein>
<dbReference type="Pfam" id="PF03167">
    <property type="entry name" value="UDG"/>
    <property type="match status" value="1"/>
</dbReference>
<dbReference type="SUPFAM" id="SSF52141">
    <property type="entry name" value="Uracil-DNA glycosylase-like"/>
    <property type="match status" value="1"/>
</dbReference>
<dbReference type="NCBIfam" id="TIGR00758">
    <property type="entry name" value="UDG_fam4"/>
    <property type="match status" value="1"/>
</dbReference>
<dbReference type="SMART" id="SM00987">
    <property type="entry name" value="UreE_C"/>
    <property type="match status" value="1"/>
</dbReference>
<keyword evidence="9" id="KW-0408">Iron</keyword>
<dbReference type="EMBL" id="DQ118404">
    <property type="protein sequence ID" value="AAZ32501.1"/>
    <property type="molecule type" value="Genomic_DNA"/>
</dbReference>
<evidence type="ECO:0000256" key="3">
    <source>
        <dbReference type="ARBA" id="ARBA00012030"/>
    </source>
</evidence>
<evidence type="ECO:0000256" key="5">
    <source>
        <dbReference type="ARBA" id="ARBA00022485"/>
    </source>
</evidence>
<comment type="catalytic activity">
    <reaction evidence="1">
        <text>Hydrolyzes single-stranded DNA or mismatched double-stranded DNA and polynucleotides, releasing free uracil.</text>
        <dbReference type="EC" id="3.2.2.27"/>
    </reaction>
</comment>